<sequence>MMSAAKNLDERVLEEQRMNRVSEILAGGLVRLNHRGTLAIRDGDDANAGETSLPISTDSPASRLEASAESGLTVHDG</sequence>
<dbReference type="AlphaFoldDB" id="A0A5C6E6M8"/>
<proteinExistence type="predicted"/>
<evidence type="ECO:0000313" key="2">
    <source>
        <dbReference type="EMBL" id="TWU44450.1"/>
    </source>
</evidence>
<gene>
    <name evidence="2" type="ORF">Poly51_61360</name>
</gene>
<organism evidence="2 3">
    <name type="scientific">Rubripirellula tenax</name>
    <dbReference type="NCBI Taxonomy" id="2528015"/>
    <lineage>
        <taxon>Bacteria</taxon>
        <taxon>Pseudomonadati</taxon>
        <taxon>Planctomycetota</taxon>
        <taxon>Planctomycetia</taxon>
        <taxon>Pirellulales</taxon>
        <taxon>Pirellulaceae</taxon>
        <taxon>Rubripirellula</taxon>
    </lineage>
</organism>
<feature type="region of interest" description="Disordered" evidence="1">
    <location>
        <begin position="41"/>
        <end position="77"/>
    </location>
</feature>
<protein>
    <submittedName>
        <fullName evidence="2">Uncharacterized protein</fullName>
    </submittedName>
</protein>
<dbReference type="EMBL" id="SJPW01000013">
    <property type="protein sequence ID" value="TWU44450.1"/>
    <property type="molecule type" value="Genomic_DNA"/>
</dbReference>
<name>A0A5C6E6M8_9BACT</name>
<dbReference type="Proteomes" id="UP000318288">
    <property type="component" value="Unassembled WGS sequence"/>
</dbReference>
<evidence type="ECO:0000256" key="1">
    <source>
        <dbReference type="SAM" id="MobiDB-lite"/>
    </source>
</evidence>
<evidence type="ECO:0000313" key="3">
    <source>
        <dbReference type="Proteomes" id="UP000318288"/>
    </source>
</evidence>
<keyword evidence="3" id="KW-1185">Reference proteome</keyword>
<reference evidence="2 3" key="1">
    <citation type="submission" date="2019-02" db="EMBL/GenBank/DDBJ databases">
        <title>Deep-cultivation of Planctomycetes and their phenomic and genomic characterization uncovers novel biology.</title>
        <authorList>
            <person name="Wiegand S."/>
            <person name="Jogler M."/>
            <person name="Boedeker C."/>
            <person name="Pinto D."/>
            <person name="Vollmers J."/>
            <person name="Rivas-Marin E."/>
            <person name="Kohn T."/>
            <person name="Peeters S.H."/>
            <person name="Heuer A."/>
            <person name="Rast P."/>
            <person name="Oberbeckmann S."/>
            <person name="Bunk B."/>
            <person name="Jeske O."/>
            <person name="Meyerdierks A."/>
            <person name="Storesund J.E."/>
            <person name="Kallscheuer N."/>
            <person name="Luecker S."/>
            <person name="Lage O.M."/>
            <person name="Pohl T."/>
            <person name="Merkel B.J."/>
            <person name="Hornburger P."/>
            <person name="Mueller R.-W."/>
            <person name="Bruemmer F."/>
            <person name="Labrenz M."/>
            <person name="Spormann A.M."/>
            <person name="Op Den Camp H."/>
            <person name="Overmann J."/>
            <person name="Amann R."/>
            <person name="Jetten M.S.M."/>
            <person name="Mascher T."/>
            <person name="Medema M.H."/>
            <person name="Devos D.P."/>
            <person name="Kaster A.-K."/>
            <person name="Ovreas L."/>
            <person name="Rohde M."/>
            <person name="Galperin M.Y."/>
            <person name="Jogler C."/>
        </authorList>
    </citation>
    <scope>NUCLEOTIDE SEQUENCE [LARGE SCALE GENOMIC DNA]</scope>
    <source>
        <strain evidence="2 3">Poly51</strain>
    </source>
</reference>
<feature type="compositionally biased region" description="Polar residues" evidence="1">
    <location>
        <begin position="49"/>
        <end position="60"/>
    </location>
</feature>
<comment type="caution">
    <text evidence="2">The sequence shown here is derived from an EMBL/GenBank/DDBJ whole genome shotgun (WGS) entry which is preliminary data.</text>
</comment>
<accession>A0A5C6E6M8</accession>